<feature type="domain" description="EGF-like" evidence="13">
    <location>
        <begin position="1788"/>
        <end position="1824"/>
    </location>
</feature>
<evidence type="ECO:0000256" key="3">
    <source>
        <dbReference type="ARBA" id="ARBA00022729"/>
    </source>
</evidence>
<dbReference type="InterPro" id="IPR001304">
    <property type="entry name" value="C-type_lectin-like"/>
</dbReference>
<evidence type="ECO:0000256" key="11">
    <source>
        <dbReference type="SAM" id="Phobius"/>
    </source>
</evidence>
<feature type="disulfide bond" evidence="8">
    <location>
        <begin position="1738"/>
        <end position="1747"/>
    </location>
</feature>
<keyword evidence="11" id="KW-0472">Membrane</keyword>
<dbReference type="GO" id="GO:0005509">
    <property type="term" value="F:calcium ion binding"/>
    <property type="evidence" value="ECO:0007669"/>
    <property type="project" value="InterPro"/>
</dbReference>
<dbReference type="InterPro" id="IPR036055">
    <property type="entry name" value="LDL_receptor-like_sf"/>
</dbReference>
<dbReference type="Gene3D" id="2.10.50.10">
    <property type="entry name" value="Tumor Necrosis Factor Receptor, subunit A, domain 2"/>
    <property type="match status" value="17"/>
</dbReference>
<dbReference type="CDD" id="cd00041">
    <property type="entry name" value="CUB"/>
    <property type="match status" value="1"/>
</dbReference>
<dbReference type="PROSITE" id="PS50026">
    <property type="entry name" value="EGF_3"/>
    <property type="match status" value="16"/>
</dbReference>
<dbReference type="Gene3D" id="3.10.100.10">
    <property type="entry name" value="Mannose-Binding Protein A, subunit A"/>
    <property type="match status" value="1"/>
</dbReference>
<dbReference type="InterPro" id="IPR002172">
    <property type="entry name" value="LDrepeatLR_classA_rpt"/>
</dbReference>
<dbReference type="GeneID" id="106057644"/>
<dbReference type="InterPro" id="IPR000152">
    <property type="entry name" value="EGF-type_Asp/Asn_hydroxyl_site"/>
</dbReference>
<dbReference type="SMART" id="SM00034">
    <property type="entry name" value="CLECT"/>
    <property type="match status" value="1"/>
</dbReference>
<keyword evidence="17" id="KW-1185">Reference proteome</keyword>
<dbReference type="SMART" id="SM00179">
    <property type="entry name" value="EGF_CA"/>
    <property type="match status" value="14"/>
</dbReference>
<dbReference type="SMART" id="SM01411">
    <property type="entry name" value="Ephrin_rec_like"/>
    <property type="match status" value="19"/>
</dbReference>
<name>A0A9W2ZKW3_BIOGL</name>
<feature type="disulfide bond" evidence="8">
    <location>
        <begin position="2088"/>
        <end position="2097"/>
    </location>
</feature>
<feature type="disulfide bond" evidence="10">
    <location>
        <begin position="668"/>
        <end position="711"/>
    </location>
</feature>
<feature type="domain" description="EGF-like" evidence="13">
    <location>
        <begin position="2177"/>
        <end position="2215"/>
    </location>
</feature>
<dbReference type="Gene3D" id="2.60.120.290">
    <property type="entry name" value="Spermadhesin, CUB domain"/>
    <property type="match status" value="3"/>
</dbReference>
<dbReference type="SMART" id="SM00032">
    <property type="entry name" value="CCP"/>
    <property type="match status" value="7"/>
</dbReference>
<dbReference type="SUPFAM" id="SSF57535">
    <property type="entry name" value="Complement control module/SCR domain"/>
    <property type="match status" value="5"/>
</dbReference>
<evidence type="ECO:0000256" key="5">
    <source>
        <dbReference type="ARBA" id="ARBA00022989"/>
    </source>
</evidence>
<dbReference type="PROSITE" id="PS50825">
    <property type="entry name" value="HYR"/>
    <property type="match status" value="2"/>
</dbReference>
<dbReference type="OrthoDB" id="6287073at2759"/>
<keyword evidence="1 8" id="KW-0245">EGF-like domain</keyword>
<dbReference type="PROSITE" id="PS01187">
    <property type="entry name" value="EGF_CA"/>
    <property type="match status" value="3"/>
</dbReference>
<feature type="disulfide bond" evidence="8">
    <location>
        <begin position="2050"/>
        <end position="2059"/>
    </location>
</feature>
<dbReference type="SUPFAM" id="SSF49899">
    <property type="entry name" value="Concanavalin A-like lectins/glucanases"/>
    <property type="match status" value="1"/>
</dbReference>
<feature type="domain" description="Sushi" evidence="16">
    <location>
        <begin position="1018"/>
        <end position="1082"/>
    </location>
</feature>
<feature type="domain" description="EGF-like" evidence="13">
    <location>
        <begin position="1826"/>
        <end position="1862"/>
    </location>
</feature>
<dbReference type="GO" id="GO:0048863">
    <property type="term" value="P:stem cell differentiation"/>
    <property type="evidence" value="ECO:0007669"/>
    <property type="project" value="UniProtKB-ARBA"/>
</dbReference>
<protein>
    <submittedName>
        <fullName evidence="18">Uncharacterized protein LOC106057644 isoform X1</fullName>
    </submittedName>
</protein>
<keyword evidence="3" id="KW-0732">Signal</keyword>
<evidence type="ECO:0000256" key="8">
    <source>
        <dbReference type="PROSITE-ProRule" id="PRU00076"/>
    </source>
</evidence>
<sequence length="3860" mass="423116">MNHLDRARIIHLILVPVIYVQLITETLGQGFGRKIDIKLECQVGWTLIGQKCYKLYSDPVSWTTADRVCKSYGASLAAPIDYWENEDVGNFGTKTNIAQFWIGANRIGFLPNNIRNMSFNGMADAQMWVGHWYIDQPVFQDGDCVSLLQDQRGLHKWKFSPCESKFPYICQRPVCSVGSFHCNNGQCLNPSLKCDLFDDCGDSSDEIDCPNLCHYVYKVSGPSTYSYPMQGMTNLINLECSWRLEGELGYNLELKIDSMELEDGKDEVILLEGGLTESNSVELERLSGRLSSPQLFYSSNNVMIVKLRSYNAGSITKFQFTVNQVKYPNLQAVNILNATNNWQVFEFPFYNHYQLGNQDYIYVIQAENPHQIVTLEILDLDLPPGSTAIFRDGDDVASPLLAKLEGTYKGNGIIVSTTRNLYTSLQTIQGSRNRGLKIQYRQGCDIVISQSTGYISFEYTNGLTCKFQVTAGVPVTIRFEKMSLVSSDVLKILDDQQRVLQNYSVSNAPGLTRINNGTFTVTYLSSSTLRSAGFNLTYSLDCPKLNLSSETLIQGALGNYYGASFNVTCQTGSQFYQVEHRNKTSVKLTCGAYGAWNVQTTPSCQRVYCPVAPNLSNGYVFNSTGILAFGDTVTYRCYSGFTIQGPDSVTCGSDGKWSPIPTCQATQCPPPPAPPANGNQTIIGSGTSFGSVIRYSCNEGYDLIGQTTLFCDSSFNWKGIVPTCQRLTCLFSNLTNEQMVTSNIAFIGDKITLTCKQGYEIFPSGDGSMTCGVDRQFSPVYSCQDINECKNNPCAQICTNTPGSYTCDCLPGYQLQGSQCTDIDECKQSPCQQNCINANGSYRCTCQAGYSLFTSDGTEGYRIPSSETGLLPGDVYRLNHSCVAVVCPLPPIILNSNQLTRKTSYRFNDTVRYRCNLGYKLQDPRSDFLTCSENKTWLGPNIMCSKATCAIDPVPNNLVNPGNISQSLGNISFGDEIIIRCTVPGSKSPAFTRKRRCSLINGEYKLDGSPSDYECGLISCGKPKDEPGSQYSSLTSYYYGDSFIFSCNGNFTLSGMSTLTRNATVQCTAQGTWDFGNLSCTGVQCSDPGQPYLGYQNISDYREGQNVFFACKNPGYELQPPWPLSCMFDSSGVPKYNATLPRCVDVIKPTISNCPTSRLVANTGQSLSSIVPRLIYQDNGGIKRITVSPAYPSSNYYIQRSSDTKSFTYTVWDHDSNTESCNITVVGRDYVPPNIFCPSYEYNFTNSSNLITTNFNASNVMVSDNITPASQLVVTFSSPSYTFDPNRMLSPSFPPTHYQTLQAFVTDEAGNSASCIFGLFYKPDICSPFSLRKNLTGTTGTPNCTTNGPGYTCTITCKNGYGLYSDITKTSQTISCSGPGQPFTPDADVKCIDKASDSSRASYHMVYNFVYNGTNVSNSCRSSYQSVIQNVLNNLNLYKNITKPCEVNSNQPTQTAKIELGQMNIDEKQQLIQVQYLINFDRQGWPSYAFCAAVIEPFFNNLCHWYPLLCDFTPLQCEHFTFVNQTKNFSFFCPDPSNKLIVDSVATEGYCLGCLEGTYRVNDKCFPCPRGTFSNGSNASQCTKCPPNTSTYTEGAITDKECVAECVSGSFSSSGLPPCQLCPKNTYWANATTCLACPDKYLTLSNGTHRREQCRAICPVGYFNEIDGHVDCKPCPKHTYSDKEGMTSCISCDSDTVTLSDASTSVTQCLTLTSTNCFNSCRNGMCRSLFPHVYSCVCNDGFTGENCTEAFDPCQSTPCQNNGTCTSSNANFTCSCLPGTTGPTCETILPTCTPNSCSNSGSCENLISMSKCHCFQGYKGQRCEITEDLCRSQPCANGGVCISLGLRYVCNCTDGWTGVNCNLNIDDCFARPCRNNGTCLDGQGVSNCNCATALGYEGTYCEQRKTYCNSVNCGPGAVCVEDEINSTYICVCDETTQYNSSSKSCVPKDFCASNPCQNNGRCFPTATSYQCQCTAGYEGSQCQHNTDDCKNFPCKNGGLCLDGLNSFTCNCNNTGYEGSFCDSKINYCSRNPCQNGGQCVNLIHGYQCHCLAGWTGNNCSVNINDCDSQPCLHNGQCNDSINGYTCQCPSGWTGKNCEEEMDQCALQPCGNGASCLQLFNDFFCSCKSNTFGKNCSLSASVCQVTKPCMNSGTCLEHNGDVLCDCPISYTGDRCELQKNFCSNDLGVCLNGAQCQSKLDGYQCQCHKGYTGNNCEININSCNTANCVSGSNCIDMEDRAYCRCPLSREGQLCDQNWNQDFDLFFDQQQKNAMAYLPYPITLSSTSFSLAFWVQFGKRGDTGTLISIFKVPKSNSLKNKTPFLWIDETSVYYNDNETSTVTIKHDINYHEDGKWHYLVVNVNGATGELHFIVDVVSSLPAKISRVSFNLNLWFVLGSSYDPVSDSVVAGQGFYGKLSHLTVYSRELLHREEVTIEGNNNVSALFSNSILRWSSEFRYSVGVRRMTPSLADKSCQFGFTNYPVCDIYEKGKNKVAVVSGSCPDDILQYSASRLTKVSWKSPVFTGQATVNSSIVSGDIFVWGKYPVIIQASNNDGNTALCIFNIYVQNDQCETPDKPANVEVLQCSPSLYENYKQCGATCINNTAPSIPSPLIHTCGPVGNWDPLHKFDPYRISPCGAISQPKNQLIISMMYTVPTTECGPVRSTLIAELLKTQRMLNSQWDQVCLTSNCSDTIISVNCLNNRRKRQTSHSMNLEAILTLNDILNQVSRRDDPSIKQQTEELYKNLIQQMTNNVFNYSNLVSDASPVGFNIKFEPQCSPPTVFHSFNGLNQCVDCGPGTFYNASAKECQFCPIGTYQSQSGQTSCTNCSGSSTTQQVGAYDSSSCKTKCPPGQYFVNIYNDCKNCSIGYYQPLPGQFKCLDCPANTTTKYTGSVAYTDCSNDCPPGQEIGSSNNCTPCAVGFYRGVNDPHCQRCPAGLLTLNMSSTSLADCVYADNPPGTYRDPNDTSRFLPCEIGFYQDQSGQFSCISCGDPKSFRTESVGATSNSSCKFYCPAGQQKNPNANVCEQCPKGFYRDGSKYFDPCDSCPKSYTTAQPGAVSELNCSIYQCSAGQQPNPANNGCISCPRGTYQPSPDRTSCQTCPPGTSTRGTGALNSSSCETFCSSGYYKNGTSCFPCAIGLFKENNIDLFRNCTPCKNSSFVTANMAATSNDNCTVLNCVEGFRTNQVTQMCEACPKGSYQDKKYQDTCIPCPPDQSTKTSASTKSSDCENFCPSGFVKDNNGTCQPCTRGFFKDNSIDLFMNCTACNDSFVTPNNASTSASECTVPNCKAGSYIDVNSNSCSKCLKGEYQDEKWQTSCKQCPPDRDTETVGSVTFSQCLLNCSIGKENVNGSDLCTPCQVGYYKDKQGSTLCKPCANLDDNDITISAQTGATSQTNCSKLVCQAGYYPLNTCTPCDYGWYQPSKWQDTCLACPSNKTTYIRGSSNASDCEVQCGKGQEIVNGVCQNCQIGFYNDKRDPSRRSCLSCPIGYITSRTGADDVSLCSITDCSKPGEYRNPIDNKCYPCPVGTYQDTPRQNNCKPCPSLTTTQSEGSSSINSCIENCTAGSEYITNQCVPCRQGYYRPLSSWSCLRCPSDRTTVKTGSLSIVDCSQVICAVGQAFNGTRCANCPKNTYQDSTGQFTCKVCPPNQITVTEGTATITDCKYPCDIGLKCSVTENCIDDTSLIEGFRCQCAPGHEKYKGLCIHKCDIPNYCGDRGTCVRSSADCQCRDSYTGLLCDIRPNSEALSQRENQTILIAVITTVCGVLFLILLIVCICVMTRRRTPKHKTPFSEFDERASIATRSMKGFEDYPTFAINPAFSAKPPSLLGGPLNALPSQSLKMYNNPTFTGDEDNDPAVYRA</sequence>
<feature type="domain" description="C-type lectin" evidence="14">
    <location>
        <begin position="48"/>
        <end position="171"/>
    </location>
</feature>
<feature type="domain" description="EGF-like" evidence="13">
    <location>
        <begin position="822"/>
        <end position="856"/>
    </location>
</feature>
<keyword evidence="5 11" id="KW-1133">Transmembrane helix</keyword>
<feature type="domain" description="EGF-like" evidence="13">
    <location>
        <begin position="785"/>
        <end position="821"/>
    </location>
</feature>
<evidence type="ECO:0000256" key="7">
    <source>
        <dbReference type="ARBA" id="ARBA00023180"/>
    </source>
</evidence>
<dbReference type="Pfam" id="PF12661">
    <property type="entry name" value="hEGF"/>
    <property type="match status" value="2"/>
</dbReference>
<keyword evidence="2 11" id="KW-0812">Transmembrane</keyword>
<dbReference type="InterPro" id="IPR009030">
    <property type="entry name" value="Growth_fac_rcpt_cys_sf"/>
</dbReference>
<dbReference type="InterPro" id="IPR001881">
    <property type="entry name" value="EGF-like_Ca-bd_dom"/>
</dbReference>
<feature type="domain" description="Sushi" evidence="16">
    <location>
        <begin position="607"/>
        <end position="665"/>
    </location>
</feature>
<feature type="disulfide bond" evidence="9">
    <location>
        <begin position="182"/>
        <end position="200"/>
    </location>
</feature>
<dbReference type="PANTHER" id="PTHR24049">
    <property type="entry name" value="CRUMBS FAMILY MEMBER"/>
    <property type="match status" value="1"/>
</dbReference>
<dbReference type="Pfam" id="PF07699">
    <property type="entry name" value="Ephrin_rec_like"/>
    <property type="match status" value="16"/>
</dbReference>
<dbReference type="InterPro" id="IPR023415">
    <property type="entry name" value="LDLR_class-A_CS"/>
</dbReference>
<dbReference type="SUPFAM" id="SSF57196">
    <property type="entry name" value="EGF/Laminin"/>
    <property type="match status" value="11"/>
</dbReference>
<dbReference type="SMART" id="SM00208">
    <property type="entry name" value="TNFR"/>
    <property type="match status" value="6"/>
</dbReference>
<dbReference type="PROSITE" id="PS01186">
    <property type="entry name" value="EGF_2"/>
    <property type="match status" value="8"/>
</dbReference>
<dbReference type="InterPro" id="IPR035914">
    <property type="entry name" value="Sperma_CUB_dom_sf"/>
</dbReference>
<feature type="disulfide bond" evidence="8">
    <location>
        <begin position="2205"/>
        <end position="2214"/>
    </location>
</feature>
<dbReference type="SUPFAM" id="SSF57424">
    <property type="entry name" value="LDL receptor-like module"/>
    <property type="match status" value="1"/>
</dbReference>
<feature type="disulfide bond" evidence="8">
    <location>
        <begin position="2243"/>
        <end position="2252"/>
    </location>
</feature>
<dbReference type="InterPro" id="IPR000436">
    <property type="entry name" value="Sushi_SCR_CCP_dom"/>
</dbReference>
<dbReference type="GO" id="GO:0030097">
    <property type="term" value="P:hemopoiesis"/>
    <property type="evidence" value="ECO:0007669"/>
    <property type="project" value="UniProtKB-ARBA"/>
</dbReference>
<dbReference type="FunFam" id="2.10.25.10:FF:000006">
    <property type="entry name" value="Versican core protein-like isoform 1"/>
    <property type="match status" value="1"/>
</dbReference>
<comment type="caution">
    <text evidence="8">Lacks conserved residue(s) required for the propagation of feature annotation.</text>
</comment>
<feature type="disulfide bond" evidence="8">
    <location>
        <begin position="2126"/>
        <end position="2135"/>
    </location>
</feature>
<feature type="disulfide bond" evidence="9">
    <location>
        <begin position="175"/>
        <end position="187"/>
    </location>
</feature>
<feature type="disulfide bond" evidence="8">
    <location>
        <begin position="1973"/>
        <end position="1982"/>
    </location>
</feature>
<evidence type="ECO:0000256" key="1">
    <source>
        <dbReference type="ARBA" id="ARBA00022536"/>
    </source>
</evidence>
<dbReference type="GO" id="GO:0009952">
    <property type="term" value="P:anterior/posterior pattern specification"/>
    <property type="evidence" value="ECO:0007669"/>
    <property type="project" value="UniProtKB-ARBA"/>
</dbReference>
<dbReference type="Gene3D" id="2.60.120.200">
    <property type="match status" value="1"/>
</dbReference>
<dbReference type="OMA" id="ECASSHT"/>
<accession>A0A9W2ZKW3</accession>
<dbReference type="InterPro" id="IPR051022">
    <property type="entry name" value="Notch_Cell-Fate_Det"/>
</dbReference>
<dbReference type="Proteomes" id="UP001165740">
    <property type="component" value="Chromosome 2"/>
</dbReference>
<dbReference type="InterPro" id="IPR003410">
    <property type="entry name" value="HYR_dom"/>
</dbReference>
<dbReference type="PROSITE" id="PS50068">
    <property type="entry name" value="LDLRA_2"/>
    <property type="match status" value="1"/>
</dbReference>
<dbReference type="PROSITE" id="PS50041">
    <property type="entry name" value="C_TYPE_LECTIN_2"/>
    <property type="match status" value="1"/>
</dbReference>
<dbReference type="SMART" id="SM00192">
    <property type="entry name" value="LDLa"/>
    <property type="match status" value="1"/>
</dbReference>
<dbReference type="GO" id="GO:0048646">
    <property type="term" value="P:anatomical structure formation involved in morphogenesis"/>
    <property type="evidence" value="ECO:0007669"/>
    <property type="project" value="UniProtKB-ARBA"/>
</dbReference>
<feature type="domain" description="EGF-like" evidence="13">
    <location>
        <begin position="2024"/>
        <end position="2060"/>
    </location>
</feature>
<evidence type="ECO:0000259" key="14">
    <source>
        <dbReference type="PROSITE" id="PS50041"/>
    </source>
</evidence>
<dbReference type="Gene3D" id="2.10.70.10">
    <property type="entry name" value="Complement Module, domain 1"/>
    <property type="match status" value="6"/>
</dbReference>
<feature type="disulfide bond" evidence="9">
    <location>
        <begin position="194"/>
        <end position="209"/>
    </location>
</feature>
<feature type="disulfide bond" evidence="10">
    <location>
        <begin position="697"/>
        <end position="724"/>
    </location>
</feature>
<feature type="domain" description="EGF-like" evidence="13">
    <location>
        <begin position="1985"/>
        <end position="2022"/>
    </location>
</feature>
<evidence type="ECO:0000259" key="15">
    <source>
        <dbReference type="PROSITE" id="PS50825"/>
    </source>
</evidence>
<dbReference type="InterPro" id="IPR013032">
    <property type="entry name" value="EGF-like_CS"/>
</dbReference>
<feature type="domain" description="EGF-like" evidence="13">
    <location>
        <begin position="1947"/>
        <end position="1983"/>
    </location>
</feature>
<feature type="disulfide bond" evidence="8">
    <location>
        <begin position="1776"/>
        <end position="1785"/>
    </location>
</feature>
<feature type="domain" description="HYR" evidence="15">
    <location>
        <begin position="2489"/>
        <end position="2566"/>
    </location>
</feature>
<dbReference type="Gene3D" id="2.10.25.10">
    <property type="entry name" value="Laminin"/>
    <property type="match status" value="13"/>
</dbReference>
<feature type="domain" description="Sushi" evidence="16">
    <location>
        <begin position="540"/>
        <end position="606"/>
    </location>
</feature>
<proteinExistence type="predicted"/>
<dbReference type="SMART" id="SM00181">
    <property type="entry name" value="EGF"/>
    <property type="match status" value="26"/>
</dbReference>
<dbReference type="SUPFAM" id="SSF57184">
    <property type="entry name" value="Growth factor receptor domain"/>
    <property type="match status" value="7"/>
</dbReference>
<dbReference type="InterPro" id="IPR001368">
    <property type="entry name" value="TNFR/NGFR_Cys_rich_reg"/>
</dbReference>
<dbReference type="Pfam" id="PF00057">
    <property type="entry name" value="Ldl_recept_a"/>
    <property type="match status" value="1"/>
</dbReference>
<feature type="domain" description="CUB" evidence="12">
    <location>
        <begin position="200"/>
        <end position="325"/>
    </location>
</feature>
<feature type="disulfide bond" evidence="8">
    <location>
        <begin position="1814"/>
        <end position="1823"/>
    </location>
</feature>
<feature type="domain" description="HYR" evidence="15">
    <location>
        <begin position="1144"/>
        <end position="1229"/>
    </location>
</feature>
<dbReference type="SMART" id="SM00042">
    <property type="entry name" value="CUB"/>
    <property type="match status" value="3"/>
</dbReference>
<evidence type="ECO:0000259" key="16">
    <source>
        <dbReference type="PROSITE" id="PS50923"/>
    </source>
</evidence>
<feature type="disulfide bond" evidence="8">
    <location>
        <begin position="2165"/>
        <end position="2174"/>
    </location>
</feature>
<dbReference type="InterPro" id="IPR011641">
    <property type="entry name" value="Tyr-kin_ephrin_A/B_rcpt-like"/>
</dbReference>
<dbReference type="InterPro" id="IPR016186">
    <property type="entry name" value="C-type_lectin-like/link_sf"/>
</dbReference>
<dbReference type="GO" id="GO:0019904">
    <property type="term" value="F:protein domain specific binding"/>
    <property type="evidence" value="ECO:0007669"/>
    <property type="project" value="UniProtKB-ARBA"/>
</dbReference>
<feature type="domain" description="EGF-like" evidence="13">
    <location>
        <begin position="3704"/>
        <end position="3738"/>
    </location>
</feature>
<dbReference type="CDD" id="cd00112">
    <property type="entry name" value="LDLa"/>
    <property type="match status" value="1"/>
</dbReference>
<feature type="domain" description="EGF-like" evidence="13">
    <location>
        <begin position="2100"/>
        <end position="2136"/>
    </location>
</feature>
<dbReference type="FunFam" id="2.10.25.10:FF:000122">
    <property type="entry name" value="Protein crumbs homolog 2"/>
    <property type="match status" value="1"/>
</dbReference>
<dbReference type="Pfam" id="PF13385">
    <property type="entry name" value="Laminin_G_3"/>
    <property type="match status" value="1"/>
</dbReference>
<feature type="disulfide bond" evidence="8">
    <location>
        <begin position="3728"/>
        <end position="3737"/>
    </location>
</feature>
<feature type="domain" description="EGF-like" evidence="13">
    <location>
        <begin position="2062"/>
        <end position="2098"/>
    </location>
</feature>
<dbReference type="InterPro" id="IPR013320">
    <property type="entry name" value="ConA-like_dom_sf"/>
</dbReference>
<feature type="domain" description="Sushi" evidence="16">
    <location>
        <begin position="885"/>
        <end position="946"/>
    </location>
</feature>
<evidence type="ECO:0000313" key="18">
    <source>
        <dbReference type="RefSeq" id="XP_055875619.1"/>
    </source>
</evidence>
<dbReference type="CDD" id="cd00054">
    <property type="entry name" value="EGF_CA"/>
    <property type="match status" value="11"/>
</dbReference>
<dbReference type="InterPro" id="IPR016187">
    <property type="entry name" value="CTDL_fold"/>
</dbReference>
<dbReference type="SUPFAM" id="SSF49854">
    <property type="entry name" value="Spermadhesin, CUB domain"/>
    <property type="match status" value="3"/>
</dbReference>
<evidence type="ECO:0000259" key="13">
    <source>
        <dbReference type="PROSITE" id="PS50026"/>
    </source>
</evidence>
<evidence type="ECO:0000256" key="4">
    <source>
        <dbReference type="ARBA" id="ARBA00022737"/>
    </source>
</evidence>
<evidence type="ECO:0000256" key="2">
    <source>
        <dbReference type="ARBA" id="ARBA00022692"/>
    </source>
</evidence>
<keyword evidence="6 8" id="KW-1015">Disulfide bond</keyword>
<evidence type="ECO:0000256" key="6">
    <source>
        <dbReference type="ARBA" id="ARBA00023157"/>
    </source>
</evidence>
<dbReference type="SUPFAM" id="SSF56436">
    <property type="entry name" value="C-type lectin-like"/>
    <property type="match status" value="1"/>
</dbReference>
<dbReference type="InterPro" id="IPR049883">
    <property type="entry name" value="NOTCH1_EGF-like"/>
</dbReference>
<feature type="domain" description="EGF-like" evidence="13">
    <location>
        <begin position="2138"/>
        <end position="2175"/>
    </location>
</feature>
<dbReference type="FunFam" id="2.10.25.10:FF:000472">
    <property type="entry name" value="Uncharacterized protein, isoform A"/>
    <property type="match status" value="1"/>
</dbReference>
<dbReference type="CDD" id="cd00033">
    <property type="entry name" value="CCP"/>
    <property type="match status" value="4"/>
</dbReference>
<dbReference type="InterPro" id="IPR018097">
    <property type="entry name" value="EGF_Ca-bd_CS"/>
</dbReference>
<keyword evidence="7" id="KW-0325">Glycoprotein</keyword>
<keyword evidence="10" id="KW-0768">Sushi</keyword>
<evidence type="ECO:0000256" key="9">
    <source>
        <dbReference type="PROSITE-ProRule" id="PRU00124"/>
    </source>
</evidence>
<dbReference type="FunFam" id="2.10.25.10:FF:000005">
    <property type="entry name" value="Fibrillin 2"/>
    <property type="match status" value="1"/>
</dbReference>
<dbReference type="InterPro" id="IPR000742">
    <property type="entry name" value="EGF"/>
</dbReference>
<dbReference type="PROSITE" id="PS00022">
    <property type="entry name" value="EGF_1"/>
    <property type="match status" value="12"/>
</dbReference>
<gene>
    <name evidence="18" type="primary">LOC106057644</name>
</gene>
<keyword evidence="4" id="KW-0677">Repeat</keyword>
<reference evidence="18" key="1">
    <citation type="submission" date="2025-08" db="UniProtKB">
        <authorList>
            <consortium name="RefSeq"/>
        </authorList>
    </citation>
    <scope>IDENTIFICATION</scope>
</reference>
<feature type="disulfide bond" evidence="8">
    <location>
        <begin position="1852"/>
        <end position="1861"/>
    </location>
</feature>
<evidence type="ECO:0000313" key="17">
    <source>
        <dbReference type="Proteomes" id="UP001165740"/>
    </source>
</evidence>
<dbReference type="Pfam" id="PF07645">
    <property type="entry name" value="EGF_CA"/>
    <property type="match status" value="2"/>
</dbReference>
<dbReference type="PROSITE" id="PS00010">
    <property type="entry name" value="ASX_HYDROXYL"/>
    <property type="match status" value="5"/>
</dbReference>
<feature type="domain" description="EGF-like" evidence="13">
    <location>
        <begin position="1713"/>
        <end position="1748"/>
    </location>
</feature>
<organism evidence="17 18">
    <name type="scientific">Biomphalaria glabrata</name>
    <name type="common">Bloodfluke planorb</name>
    <name type="synonym">Freshwater snail</name>
    <dbReference type="NCBI Taxonomy" id="6526"/>
    <lineage>
        <taxon>Eukaryota</taxon>
        <taxon>Metazoa</taxon>
        <taxon>Spiralia</taxon>
        <taxon>Lophotrochozoa</taxon>
        <taxon>Mollusca</taxon>
        <taxon>Gastropoda</taxon>
        <taxon>Heterobranchia</taxon>
        <taxon>Euthyneura</taxon>
        <taxon>Panpulmonata</taxon>
        <taxon>Hygrophila</taxon>
        <taxon>Lymnaeoidea</taxon>
        <taxon>Planorbidae</taxon>
        <taxon>Biomphalaria</taxon>
    </lineage>
</organism>
<dbReference type="PROSITE" id="PS50923">
    <property type="entry name" value="SUSHI"/>
    <property type="match status" value="6"/>
</dbReference>
<dbReference type="GO" id="GO:0035282">
    <property type="term" value="P:segmentation"/>
    <property type="evidence" value="ECO:0007669"/>
    <property type="project" value="UniProtKB-ARBA"/>
</dbReference>
<dbReference type="Pfam" id="PF00084">
    <property type="entry name" value="Sushi"/>
    <property type="match status" value="4"/>
</dbReference>
<dbReference type="InterPro" id="IPR000859">
    <property type="entry name" value="CUB_dom"/>
</dbReference>
<feature type="domain" description="EGF-like" evidence="13">
    <location>
        <begin position="2217"/>
        <end position="2253"/>
    </location>
</feature>
<evidence type="ECO:0000259" key="12">
    <source>
        <dbReference type="PROSITE" id="PS01180"/>
    </source>
</evidence>
<feature type="domain" description="Sushi" evidence="16">
    <location>
        <begin position="1083"/>
        <end position="1145"/>
    </location>
</feature>
<evidence type="ECO:0000256" key="10">
    <source>
        <dbReference type="PROSITE-ProRule" id="PRU00302"/>
    </source>
</evidence>
<dbReference type="InterPro" id="IPR035976">
    <property type="entry name" value="Sushi/SCR/CCP_sf"/>
</dbReference>
<dbReference type="PROSITE" id="PS01180">
    <property type="entry name" value="CUB"/>
    <property type="match status" value="1"/>
</dbReference>
<dbReference type="RefSeq" id="XP_055875619.1">
    <property type="nucleotide sequence ID" value="XM_056019644.1"/>
</dbReference>
<feature type="domain" description="EGF-like" evidence="13">
    <location>
        <begin position="1864"/>
        <end position="1902"/>
    </location>
</feature>
<dbReference type="FunFam" id="2.10.25.10:FF:000143">
    <property type="entry name" value="Protein crumbs 1"/>
    <property type="match status" value="1"/>
</dbReference>
<feature type="domain" description="Sushi" evidence="16">
    <location>
        <begin position="666"/>
        <end position="726"/>
    </location>
</feature>
<dbReference type="CDD" id="cd00037">
    <property type="entry name" value="CLECT"/>
    <property type="match status" value="1"/>
</dbReference>
<dbReference type="FunFam" id="2.10.25.10:FF:000012">
    <property type="entry name" value="Delta-like protein"/>
    <property type="match status" value="1"/>
</dbReference>
<dbReference type="Pfam" id="PF00008">
    <property type="entry name" value="EGF"/>
    <property type="match status" value="5"/>
</dbReference>
<dbReference type="PROSITE" id="PS01209">
    <property type="entry name" value="LDLRA_1"/>
    <property type="match status" value="1"/>
</dbReference>
<feature type="transmembrane region" description="Helical" evidence="11">
    <location>
        <begin position="3754"/>
        <end position="3778"/>
    </location>
</feature>
<feature type="domain" description="EGF-like" evidence="13">
    <location>
        <begin position="1750"/>
        <end position="1786"/>
    </location>
</feature>